<gene>
    <name evidence="3" type="ORF">HGA03_14530</name>
</gene>
<dbReference type="InterPro" id="IPR050300">
    <property type="entry name" value="GDXG_lipolytic_enzyme"/>
</dbReference>
<comment type="caution">
    <text evidence="3">The sequence shown here is derived from an EMBL/GenBank/DDBJ whole genome shotgun (WGS) entry which is preliminary data.</text>
</comment>
<name>A0A7X6KXK5_9CELL</name>
<dbReference type="Gene3D" id="3.40.50.1820">
    <property type="entry name" value="alpha/beta hydrolase"/>
    <property type="match status" value="1"/>
</dbReference>
<dbReference type="GO" id="GO:0006508">
    <property type="term" value="P:proteolysis"/>
    <property type="evidence" value="ECO:0007669"/>
    <property type="project" value="InterPro"/>
</dbReference>
<dbReference type="InterPro" id="IPR001375">
    <property type="entry name" value="Peptidase_S9_cat"/>
</dbReference>
<dbReference type="GO" id="GO:0008236">
    <property type="term" value="F:serine-type peptidase activity"/>
    <property type="evidence" value="ECO:0007669"/>
    <property type="project" value="InterPro"/>
</dbReference>
<protein>
    <submittedName>
        <fullName evidence="3">Alpha/beta hydrolase</fullName>
    </submittedName>
</protein>
<dbReference type="AlphaFoldDB" id="A0A7X6KXK5"/>
<reference evidence="3 4" key="1">
    <citation type="submission" date="2020-04" db="EMBL/GenBank/DDBJ databases">
        <title>MicrobeNet Type strains.</title>
        <authorList>
            <person name="Nicholson A.C."/>
        </authorList>
    </citation>
    <scope>NUCLEOTIDE SEQUENCE [LARGE SCALE GENOMIC DNA]</scope>
    <source>
        <strain evidence="3 4">ATCC BAA-788</strain>
    </source>
</reference>
<sequence length="234" mass="24522">MTATLHTPDQNPDSPGTVLVLAGGGYHDRARHESEDVAQFLAEHGVRAAWLDYPVAPARYPEALHQVLIAVAGLRAHGPVAVLGFSAGGHLAGTAATATTQELADAAALAGLDPAQVTRPDAAVLCYPVVSMIDLPNIGSRLNLIGTDDDAPARALSVELRVDADTGPVFAWHTADDAVVGVEHSLTLAAALRRHQIPVELHVYPHGRHGLGLATGQIDWTTPLLRWLGDQGIA</sequence>
<keyword evidence="4" id="KW-1185">Reference proteome</keyword>
<feature type="domain" description="Peptidase S9 prolyl oligopeptidase catalytic" evidence="2">
    <location>
        <begin position="80"/>
        <end position="229"/>
    </location>
</feature>
<dbReference type="PANTHER" id="PTHR48081">
    <property type="entry name" value="AB HYDROLASE SUPERFAMILY PROTEIN C4A8.06C"/>
    <property type="match status" value="1"/>
</dbReference>
<proteinExistence type="predicted"/>
<organism evidence="3 4">
    <name type="scientific">Cellulomonas denverensis</name>
    <dbReference type="NCBI Taxonomy" id="264297"/>
    <lineage>
        <taxon>Bacteria</taxon>
        <taxon>Bacillati</taxon>
        <taxon>Actinomycetota</taxon>
        <taxon>Actinomycetes</taxon>
        <taxon>Micrococcales</taxon>
        <taxon>Cellulomonadaceae</taxon>
        <taxon>Cellulomonas</taxon>
    </lineage>
</organism>
<keyword evidence="1 3" id="KW-0378">Hydrolase</keyword>
<dbReference type="Proteomes" id="UP000581206">
    <property type="component" value="Unassembled WGS sequence"/>
</dbReference>
<dbReference type="Pfam" id="PF00326">
    <property type="entry name" value="Peptidase_S9"/>
    <property type="match status" value="1"/>
</dbReference>
<dbReference type="SUPFAM" id="SSF53474">
    <property type="entry name" value="alpha/beta-Hydrolases"/>
    <property type="match status" value="1"/>
</dbReference>
<dbReference type="PANTHER" id="PTHR48081:SF6">
    <property type="entry name" value="PEPTIDASE S9 PROLYL OLIGOPEPTIDASE CATALYTIC DOMAIN-CONTAINING PROTEIN"/>
    <property type="match status" value="1"/>
</dbReference>
<dbReference type="RefSeq" id="WP_168631006.1">
    <property type="nucleotide sequence ID" value="NZ_BONL01000032.1"/>
</dbReference>
<evidence type="ECO:0000259" key="2">
    <source>
        <dbReference type="Pfam" id="PF00326"/>
    </source>
</evidence>
<evidence type="ECO:0000313" key="4">
    <source>
        <dbReference type="Proteomes" id="UP000581206"/>
    </source>
</evidence>
<dbReference type="EMBL" id="JAAXOX010000009">
    <property type="protein sequence ID" value="NKY23884.1"/>
    <property type="molecule type" value="Genomic_DNA"/>
</dbReference>
<dbReference type="InterPro" id="IPR029058">
    <property type="entry name" value="AB_hydrolase_fold"/>
</dbReference>
<evidence type="ECO:0000256" key="1">
    <source>
        <dbReference type="ARBA" id="ARBA00022801"/>
    </source>
</evidence>
<evidence type="ECO:0000313" key="3">
    <source>
        <dbReference type="EMBL" id="NKY23884.1"/>
    </source>
</evidence>
<accession>A0A7X6KXK5</accession>